<proteinExistence type="predicted"/>
<keyword evidence="4" id="KW-0143">Chaperone</keyword>
<keyword evidence="2" id="KW-1005">Bacterial flagellum biogenesis</keyword>
<evidence type="ECO:0000313" key="6">
    <source>
        <dbReference type="EMBL" id="PHO17805.1"/>
    </source>
</evidence>
<dbReference type="GO" id="GO:0006417">
    <property type="term" value="P:regulation of translation"/>
    <property type="evidence" value="ECO:0007669"/>
    <property type="project" value="UniProtKB-KW"/>
</dbReference>
<gene>
    <name evidence="5" type="primary">fliW</name>
    <name evidence="5" type="ORF">AMOL_2460</name>
    <name evidence="6" type="ORF">CPU12_08585</name>
</gene>
<protein>
    <submittedName>
        <fullName evidence="6">Flagellar biosynthesis protein FliW</fullName>
    </submittedName>
    <submittedName>
        <fullName evidence="5">Flagellin level sensor protein FliW</fullName>
    </submittedName>
</protein>
<evidence type="ECO:0000256" key="3">
    <source>
        <dbReference type="ARBA" id="ARBA00022845"/>
    </source>
</evidence>
<organism evidence="6 7">
    <name type="scientific">Malaciobacter molluscorum LMG 25693</name>
    <dbReference type="NCBI Taxonomy" id="870501"/>
    <lineage>
        <taxon>Bacteria</taxon>
        <taxon>Pseudomonadati</taxon>
        <taxon>Campylobacterota</taxon>
        <taxon>Epsilonproteobacteria</taxon>
        <taxon>Campylobacterales</taxon>
        <taxon>Arcobacteraceae</taxon>
        <taxon>Malaciobacter</taxon>
    </lineage>
</organism>
<evidence type="ECO:0000313" key="7">
    <source>
        <dbReference type="Proteomes" id="UP000221222"/>
    </source>
</evidence>
<dbReference type="SUPFAM" id="SSF141457">
    <property type="entry name" value="BH3618-like"/>
    <property type="match status" value="1"/>
</dbReference>
<dbReference type="PANTHER" id="PTHR39190:SF1">
    <property type="entry name" value="FLAGELLAR ASSEMBLY FACTOR FLIW"/>
    <property type="match status" value="1"/>
</dbReference>
<dbReference type="Pfam" id="PF02623">
    <property type="entry name" value="FliW"/>
    <property type="match status" value="1"/>
</dbReference>
<evidence type="ECO:0000313" key="5">
    <source>
        <dbReference type="EMBL" id="AXX93402.1"/>
    </source>
</evidence>
<reference evidence="5 8" key="2">
    <citation type="submission" date="2018-08" db="EMBL/GenBank/DDBJ databases">
        <title>Complete genome of the Arcobacter molluscorum type strain LMG 25693.</title>
        <authorList>
            <person name="Miller W.G."/>
            <person name="Yee E."/>
            <person name="Bono J.L."/>
        </authorList>
    </citation>
    <scope>NUCLEOTIDE SEQUENCE [LARGE SCALE GENOMIC DNA]</scope>
    <source>
        <strain evidence="5 8">CECT 7696</strain>
    </source>
</reference>
<dbReference type="Gene3D" id="2.30.290.10">
    <property type="entry name" value="BH3618-like"/>
    <property type="match status" value="1"/>
</dbReference>
<keyword evidence="7" id="KW-1185">Reference proteome</keyword>
<keyword evidence="6" id="KW-0966">Cell projection</keyword>
<dbReference type="InterPro" id="IPR003775">
    <property type="entry name" value="Flagellar_assembly_factor_FliW"/>
</dbReference>
<dbReference type="AlphaFoldDB" id="A0A2G1DH39"/>
<evidence type="ECO:0000256" key="2">
    <source>
        <dbReference type="ARBA" id="ARBA00022795"/>
    </source>
</evidence>
<dbReference type="Proteomes" id="UP000221222">
    <property type="component" value="Unassembled WGS sequence"/>
</dbReference>
<name>A0A2G1DH39_9BACT</name>
<dbReference type="InterPro" id="IPR024046">
    <property type="entry name" value="Flagellar_assmbl_FliW_dom_sf"/>
</dbReference>
<dbReference type="RefSeq" id="WP_099342697.1">
    <property type="nucleotide sequence ID" value="NZ_CP032098.1"/>
</dbReference>
<accession>A0A2G1DH39</accession>
<reference evidence="6 7" key="1">
    <citation type="submission" date="2017-09" db="EMBL/GenBank/DDBJ databases">
        <title>Arcobacter canalis sp. nov., a new species isolated from a water canal contaminated with urban sewage.</title>
        <authorList>
            <person name="Perez-Cataluna A."/>
            <person name="Salas-Masso N."/>
            <person name="Figueras M.J."/>
        </authorList>
    </citation>
    <scope>NUCLEOTIDE SEQUENCE [LARGE SCALE GENOMIC DNA]</scope>
    <source>
        <strain evidence="6 7">F98-3</strain>
    </source>
</reference>
<dbReference type="EMBL" id="CP032098">
    <property type="protein sequence ID" value="AXX93402.1"/>
    <property type="molecule type" value="Genomic_DNA"/>
</dbReference>
<dbReference type="Proteomes" id="UP000262712">
    <property type="component" value="Chromosome"/>
</dbReference>
<evidence type="ECO:0000256" key="4">
    <source>
        <dbReference type="ARBA" id="ARBA00023186"/>
    </source>
</evidence>
<keyword evidence="6" id="KW-0282">Flagellum</keyword>
<keyword evidence="1" id="KW-0963">Cytoplasm</keyword>
<dbReference type="GO" id="GO:0044780">
    <property type="term" value="P:bacterial-type flagellum assembly"/>
    <property type="evidence" value="ECO:0007669"/>
    <property type="project" value="InterPro"/>
</dbReference>
<keyword evidence="3" id="KW-0810">Translation regulation</keyword>
<evidence type="ECO:0000313" key="8">
    <source>
        <dbReference type="Proteomes" id="UP000262712"/>
    </source>
</evidence>
<dbReference type="KEGG" id="amol:AMOL_2460"/>
<sequence length="122" mass="13968">MYEVKIPILGFDNINKMDIKQLDDDFFILELDKKEDTSMYLLSSNSIKSFDININDEYLTKLQINDKTKISIYYSVVVNNPISNSVINLGAPIIVNEDKQTIGQCIINSGYLFSTFKELNTL</sequence>
<evidence type="ECO:0000256" key="1">
    <source>
        <dbReference type="ARBA" id="ARBA00022490"/>
    </source>
</evidence>
<keyword evidence="6" id="KW-0969">Cilium</keyword>
<dbReference type="PANTHER" id="PTHR39190">
    <property type="entry name" value="FLAGELLAR ASSEMBLY FACTOR FLIW"/>
    <property type="match status" value="1"/>
</dbReference>
<dbReference type="EMBL" id="NXFY01000012">
    <property type="protein sequence ID" value="PHO17805.1"/>
    <property type="molecule type" value="Genomic_DNA"/>
</dbReference>